<feature type="transmembrane region" description="Helical" evidence="8">
    <location>
        <begin position="156"/>
        <end position="176"/>
    </location>
</feature>
<dbReference type="Pfam" id="PF12832">
    <property type="entry name" value="MFS_1_like"/>
    <property type="match status" value="1"/>
</dbReference>
<dbReference type="EMBL" id="BATC01000115">
    <property type="protein sequence ID" value="GAD60688.1"/>
    <property type="molecule type" value="Genomic_DNA"/>
</dbReference>
<dbReference type="AlphaFoldDB" id="A0A8E0NE32"/>
<feature type="transmembrane region" description="Helical" evidence="8">
    <location>
        <begin position="196"/>
        <end position="218"/>
    </location>
</feature>
<keyword evidence="7 8" id="KW-0472">Membrane</keyword>
<keyword evidence="2" id="KW-0813">Transport</keyword>
<evidence type="ECO:0000256" key="2">
    <source>
        <dbReference type="ARBA" id="ARBA00022448"/>
    </source>
</evidence>
<dbReference type="Gene3D" id="1.20.1250.20">
    <property type="entry name" value="MFS general substrate transporter like domains"/>
    <property type="match status" value="2"/>
</dbReference>
<dbReference type="PANTHER" id="PTHR23522">
    <property type="entry name" value="BLL5896 PROTEIN"/>
    <property type="match status" value="1"/>
</dbReference>
<dbReference type="PANTHER" id="PTHR23522:SF10">
    <property type="entry name" value="3-PHENYLPROPIONIC ACID TRANSPORTER-RELATED"/>
    <property type="match status" value="1"/>
</dbReference>
<evidence type="ECO:0000256" key="8">
    <source>
        <dbReference type="SAM" id="Phobius"/>
    </source>
</evidence>
<feature type="transmembrane region" description="Helical" evidence="8">
    <location>
        <begin position="330"/>
        <end position="350"/>
    </location>
</feature>
<evidence type="ECO:0000256" key="6">
    <source>
        <dbReference type="ARBA" id="ARBA00022989"/>
    </source>
</evidence>
<evidence type="ECO:0000256" key="4">
    <source>
        <dbReference type="ARBA" id="ARBA00022519"/>
    </source>
</evidence>
<dbReference type="GO" id="GO:0005886">
    <property type="term" value="C:plasma membrane"/>
    <property type="evidence" value="ECO:0007669"/>
    <property type="project" value="UniProtKB-SubCell"/>
</dbReference>
<evidence type="ECO:0000313" key="10">
    <source>
        <dbReference type="EMBL" id="GAD60688.1"/>
    </source>
</evidence>
<evidence type="ECO:0000256" key="1">
    <source>
        <dbReference type="ARBA" id="ARBA00004429"/>
    </source>
</evidence>
<dbReference type="GO" id="GO:0015528">
    <property type="term" value="F:lactose:proton symporter activity"/>
    <property type="evidence" value="ECO:0007669"/>
    <property type="project" value="TreeGrafter"/>
</dbReference>
<feature type="transmembrane region" description="Helical" evidence="8">
    <location>
        <begin position="91"/>
        <end position="112"/>
    </location>
</feature>
<feature type="transmembrane region" description="Helical" evidence="8">
    <location>
        <begin position="133"/>
        <end position="150"/>
    </location>
</feature>
<name>A0A8E0NE32_9CAUL</name>
<feature type="transmembrane region" description="Helical" evidence="8">
    <location>
        <begin position="356"/>
        <end position="377"/>
    </location>
</feature>
<dbReference type="NCBIfam" id="NF037955">
    <property type="entry name" value="mfs"/>
    <property type="match status" value="1"/>
</dbReference>
<comment type="subcellular location">
    <subcellularLocation>
        <location evidence="1">Cell inner membrane</location>
        <topology evidence="1">Multi-pass membrane protein</topology>
    </subcellularLocation>
</comment>
<feature type="transmembrane region" description="Helical" evidence="8">
    <location>
        <begin position="12"/>
        <end position="29"/>
    </location>
</feature>
<dbReference type="PIRSF" id="PIRSF004925">
    <property type="entry name" value="HcaT"/>
    <property type="match status" value="1"/>
</dbReference>
<feature type="transmembrane region" description="Helical" evidence="8">
    <location>
        <begin position="41"/>
        <end position="61"/>
    </location>
</feature>
<feature type="transmembrane region" description="Helical" evidence="8">
    <location>
        <begin position="238"/>
        <end position="258"/>
    </location>
</feature>
<feature type="transmembrane region" description="Helical" evidence="8">
    <location>
        <begin position="270"/>
        <end position="289"/>
    </location>
</feature>
<evidence type="ECO:0000259" key="9">
    <source>
        <dbReference type="Pfam" id="PF12832"/>
    </source>
</evidence>
<dbReference type="InterPro" id="IPR036259">
    <property type="entry name" value="MFS_trans_sf"/>
</dbReference>
<dbReference type="InterPro" id="IPR026032">
    <property type="entry name" value="HcaT-like"/>
</dbReference>
<comment type="caution">
    <text evidence="10">The sequence shown here is derived from an EMBL/GenBank/DDBJ whole genome shotgun (WGS) entry which is preliminary data.</text>
</comment>
<feature type="domain" description="Major facilitator superfamily associated" evidence="9">
    <location>
        <begin position="5"/>
        <end position="359"/>
    </location>
</feature>
<sequence>MSTAWRNALHYILLFGATGVSLPFAGLWFQSQGLSGAEIGTLLAAPMLARLVTGPMIAVWADGFALRRTAIAILSVIAAAGYGAAGLVEGFALWLPLWFIGATAAAAVIPLADVLTLRGAAREGFTFAAPRSAGSLAFVAANVGMGALLLRASPDVIIVWLAAAFLIGALTALTVLPAERVHPGAAPPKRERFKGLGALVADPVFMTAILAVGAIQATHAFLYGFSAIEWKARGIPESITGMLWGFSVVVEVLFMWIVEPWRRRRGIGPWLLLMIGGGAAVVRWVALAFMPPLWLLWPLQALHALSFAATFLAGLQIVERLAPPANQTAAQTLLSALSSGVLIGLATLMAGPLYDAYGALGYLAMAVLAGLGLAAGWRVRGALA</sequence>
<protein>
    <submittedName>
        <fullName evidence="10">Probable 3-phenylpropionic acid transporter</fullName>
    </submittedName>
</protein>
<evidence type="ECO:0000256" key="5">
    <source>
        <dbReference type="ARBA" id="ARBA00022692"/>
    </source>
</evidence>
<keyword evidence="5 8" id="KW-0812">Transmembrane</keyword>
<dbReference type="Proteomes" id="UP000016569">
    <property type="component" value="Unassembled WGS sequence"/>
</dbReference>
<feature type="transmembrane region" description="Helical" evidence="8">
    <location>
        <begin position="68"/>
        <end position="85"/>
    </location>
</feature>
<keyword evidence="6 8" id="KW-1133">Transmembrane helix</keyword>
<dbReference type="GO" id="GO:0030395">
    <property type="term" value="F:lactose binding"/>
    <property type="evidence" value="ECO:0007669"/>
    <property type="project" value="TreeGrafter"/>
</dbReference>
<keyword evidence="3" id="KW-1003">Cell membrane</keyword>
<evidence type="ECO:0000256" key="3">
    <source>
        <dbReference type="ARBA" id="ARBA00022475"/>
    </source>
</evidence>
<gene>
    <name evidence="10" type="ORF">MBEBAB_2938</name>
</gene>
<dbReference type="OrthoDB" id="9150135at2"/>
<dbReference type="InterPro" id="IPR024989">
    <property type="entry name" value="MFS_assoc_dom"/>
</dbReference>
<evidence type="ECO:0000313" key="11">
    <source>
        <dbReference type="Proteomes" id="UP000016569"/>
    </source>
</evidence>
<evidence type="ECO:0000256" key="7">
    <source>
        <dbReference type="ARBA" id="ARBA00023136"/>
    </source>
</evidence>
<feature type="transmembrane region" description="Helical" evidence="8">
    <location>
        <begin position="295"/>
        <end position="318"/>
    </location>
</feature>
<dbReference type="RefSeq" id="WP_021698782.1">
    <property type="nucleotide sequence ID" value="NZ_BATC01000115.1"/>
</dbReference>
<accession>A0A8E0NE32</accession>
<proteinExistence type="predicted"/>
<organism evidence="10 11">
    <name type="scientific">Brevundimonas abyssalis TAR-001</name>
    <dbReference type="NCBI Taxonomy" id="1391729"/>
    <lineage>
        <taxon>Bacteria</taxon>
        <taxon>Pseudomonadati</taxon>
        <taxon>Pseudomonadota</taxon>
        <taxon>Alphaproteobacteria</taxon>
        <taxon>Caulobacterales</taxon>
        <taxon>Caulobacteraceae</taxon>
        <taxon>Brevundimonas</taxon>
    </lineage>
</organism>
<keyword evidence="11" id="KW-1185">Reference proteome</keyword>
<keyword evidence="4" id="KW-0997">Cell inner membrane</keyword>
<reference evidence="11" key="1">
    <citation type="journal article" date="2013" name="Genome Announc.">
        <title>Draft Genome Sequence of the Dimorphic Prosthecate Bacterium Brevundimonas abyssalis TAR-001T.</title>
        <authorList>
            <person name="Tsubouchi T."/>
            <person name="Nishi S."/>
            <person name="Usui K."/>
            <person name="Shimane Y."/>
            <person name="Takaki Y."/>
            <person name="Maruyama T."/>
            <person name="Hatada Y."/>
        </authorList>
    </citation>
    <scope>NUCLEOTIDE SEQUENCE [LARGE SCALE GENOMIC DNA]</scope>
    <source>
        <strain evidence="11">TAR-001</strain>
    </source>
</reference>
<dbReference type="SUPFAM" id="SSF103473">
    <property type="entry name" value="MFS general substrate transporter"/>
    <property type="match status" value="1"/>
</dbReference>